<dbReference type="Proteomes" id="UP000471751">
    <property type="component" value="Unassembled WGS sequence"/>
</dbReference>
<dbReference type="AlphaFoldDB" id="A0A6I5RRH4"/>
<reference evidence="1 2" key="1">
    <citation type="submission" date="2020-02" db="EMBL/GenBank/DDBJ databases">
        <title>Broccoli isolated Pseudomonas sp.</title>
        <authorList>
            <person name="Fujikawa T."/>
            <person name="Sawada H."/>
        </authorList>
    </citation>
    <scope>NUCLEOTIDE SEQUENCE [LARGE SCALE GENOMIC DNA]</scope>
    <source>
        <strain evidence="1 2">JCM 32154</strain>
    </source>
</reference>
<gene>
    <name evidence="1" type="ORF">G3O07_11945</name>
</gene>
<accession>A0A6I5RRH4</accession>
<proteinExistence type="predicted"/>
<organism evidence="1 2">
    <name type="scientific">Pseudomonas laurentiana</name>
    <dbReference type="NCBI Taxonomy" id="2364649"/>
    <lineage>
        <taxon>Bacteria</taxon>
        <taxon>Pseudomonadati</taxon>
        <taxon>Pseudomonadota</taxon>
        <taxon>Gammaproteobacteria</taxon>
        <taxon>Pseudomonadales</taxon>
        <taxon>Pseudomonadaceae</taxon>
        <taxon>Pseudomonas</taxon>
    </lineage>
</organism>
<keyword evidence="2" id="KW-1185">Reference proteome</keyword>
<evidence type="ECO:0000313" key="1">
    <source>
        <dbReference type="EMBL" id="NES10289.1"/>
    </source>
</evidence>
<feature type="non-terminal residue" evidence="1">
    <location>
        <position position="1"/>
    </location>
</feature>
<comment type="caution">
    <text evidence="1">The sequence shown here is derived from an EMBL/GenBank/DDBJ whole genome shotgun (WGS) entry which is preliminary data.</text>
</comment>
<dbReference type="EMBL" id="JAAHBT010000115">
    <property type="protein sequence ID" value="NES10289.1"/>
    <property type="molecule type" value="Genomic_DNA"/>
</dbReference>
<sequence length="49" mass="5757">YMFRVALRDDLSEAERKNTLFTDMLPEEQKLEKHSLYGLNLQVPEGMAK</sequence>
<name>A0A6I5RRH4_9PSED</name>
<protein>
    <submittedName>
        <fullName evidence="1">Uncharacterized protein</fullName>
    </submittedName>
</protein>
<evidence type="ECO:0000313" key="2">
    <source>
        <dbReference type="Proteomes" id="UP000471751"/>
    </source>
</evidence>